<dbReference type="InterPro" id="IPR009057">
    <property type="entry name" value="Homeodomain-like_sf"/>
</dbReference>
<dbReference type="Pfam" id="PF00158">
    <property type="entry name" value="Sigma54_activat"/>
    <property type="match status" value="1"/>
</dbReference>
<dbReference type="Gene3D" id="3.30.450.40">
    <property type="match status" value="1"/>
</dbReference>
<feature type="domain" description="Sigma-54 factor interaction" evidence="7">
    <location>
        <begin position="293"/>
        <end position="518"/>
    </location>
</feature>
<dbReference type="SUPFAM" id="SSF52540">
    <property type="entry name" value="P-loop containing nucleoside triphosphate hydrolases"/>
    <property type="match status" value="1"/>
</dbReference>
<dbReference type="GO" id="GO:0043565">
    <property type="term" value="F:sequence-specific DNA binding"/>
    <property type="evidence" value="ECO:0007669"/>
    <property type="project" value="InterPro"/>
</dbReference>
<dbReference type="InterPro" id="IPR025662">
    <property type="entry name" value="Sigma_54_int_dom_ATP-bd_1"/>
</dbReference>
<evidence type="ECO:0000256" key="4">
    <source>
        <dbReference type="ARBA" id="ARBA00023125"/>
    </source>
</evidence>
<dbReference type="RefSeq" id="WP_115389434.1">
    <property type="nucleotide sequence ID" value="NZ_CP184785.1"/>
</dbReference>
<evidence type="ECO:0000313" key="9">
    <source>
        <dbReference type="Proteomes" id="UP000254069"/>
    </source>
</evidence>
<evidence type="ECO:0000259" key="7">
    <source>
        <dbReference type="PROSITE" id="PS50045"/>
    </source>
</evidence>
<dbReference type="PROSITE" id="PS50045">
    <property type="entry name" value="SIGMA54_INTERACT_4"/>
    <property type="match status" value="1"/>
</dbReference>
<dbReference type="AlphaFoldDB" id="A0A379ZAB9"/>
<dbReference type="Proteomes" id="UP000254069">
    <property type="component" value="Unassembled WGS sequence"/>
</dbReference>
<dbReference type="InterPro" id="IPR058031">
    <property type="entry name" value="AAA_lid_NorR"/>
</dbReference>
<dbReference type="PANTHER" id="PTHR32071:SF77">
    <property type="entry name" value="TRANSCRIPTIONAL REGULATORY PROTEIN"/>
    <property type="match status" value="1"/>
</dbReference>
<dbReference type="PROSITE" id="PS00688">
    <property type="entry name" value="SIGMA54_INTERACT_3"/>
    <property type="match status" value="1"/>
</dbReference>
<dbReference type="PANTHER" id="PTHR32071">
    <property type="entry name" value="TRANSCRIPTIONAL REGULATORY PROTEIN"/>
    <property type="match status" value="1"/>
</dbReference>
<dbReference type="InterPro" id="IPR025944">
    <property type="entry name" value="Sigma_54_int_dom_CS"/>
</dbReference>
<dbReference type="SUPFAM" id="SSF46689">
    <property type="entry name" value="Homeodomain-like"/>
    <property type="match status" value="1"/>
</dbReference>
<dbReference type="FunFam" id="3.40.50.300:FF:000006">
    <property type="entry name" value="DNA-binding transcriptional regulator NtrC"/>
    <property type="match status" value="1"/>
</dbReference>
<dbReference type="Gene3D" id="1.10.10.60">
    <property type="entry name" value="Homeodomain-like"/>
    <property type="match status" value="1"/>
</dbReference>
<dbReference type="CDD" id="cd00009">
    <property type="entry name" value="AAA"/>
    <property type="match status" value="1"/>
</dbReference>
<feature type="region of interest" description="Disordered" evidence="6">
    <location>
        <begin position="274"/>
        <end position="297"/>
    </location>
</feature>
<keyword evidence="1" id="KW-0547">Nucleotide-binding</keyword>
<dbReference type="InterPro" id="IPR003593">
    <property type="entry name" value="AAA+_ATPase"/>
</dbReference>
<dbReference type="Pfam" id="PF01590">
    <property type="entry name" value="GAF"/>
    <property type="match status" value="1"/>
</dbReference>
<dbReference type="InterPro" id="IPR002197">
    <property type="entry name" value="HTH_Fis"/>
</dbReference>
<evidence type="ECO:0000256" key="3">
    <source>
        <dbReference type="ARBA" id="ARBA00023015"/>
    </source>
</evidence>
<organism evidence="8 9">
    <name type="scientific">Shewanella algae</name>
    <dbReference type="NCBI Taxonomy" id="38313"/>
    <lineage>
        <taxon>Bacteria</taxon>
        <taxon>Pseudomonadati</taxon>
        <taxon>Pseudomonadota</taxon>
        <taxon>Gammaproteobacteria</taxon>
        <taxon>Alteromonadales</taxon>
        <taxon>Shewanellaceae</taxon>
        <taxon>Shewanella</taxon>
    </lineage>
</organism>
<dbReference type="PROSITE" id="PS00675">
    <property type="entry name" value="SIGMA54_INTERACT_1"/>
    <property type="match status" value="1"/>
</dbReference>
<keyword evidence="5" id="KW-0804">Transcription</keyword>
<dbReference type="Pfam" id="PF25601">
    <property type="entry name" value="AAA_lid_14"/>
    <property type="match status" value="1"/>
</dbReference>
<evidence type="ECO:0000256" key="2">
    <source>
        <dbReference type="ARBA" id="ARBA00022840"/>
    </source>
</evidence>
<reference evidence="8 9" key="1">
    <citation type="submission" date="2018-06" db="EMBL/GenBank/DDBJ databases">
        <authorList>
            <consortium name="Pathogen Informatics"/>
            <person name="Doyle S."/>
        </authorList>
    </citation>
    <scope>NUCLEOTIDE SEQUENCE [LARGE SCALE GENOMIC DNA]</scope>
    <source>
        <strain evidence="8 9">NCTC10738</strain>
    </source>
</reference>
<dbReference type="Gene3D" id="3.40.50.300">
    <property type="entry name" value="P-loop containing nucleotide triphosphate hydrolases"/>
    <property type="match status" value="1"/>
</dbReference>
<gene>
    <name evidence="8" type="primary">acoR</name>
    <name evidence="8" type="ORF">NCTC10738_01376</name>
</gene>
<evidence type="ECO:0000313" key="8">
    <source>
        <dbReference type="EMBL" id="SUI58222.1"/>
    </source>
</evidence>
<keyword evidence="3" id="KW-0805">Transcription regulation</keyword>
<dbReference type="EMBL" id="UGYO01000001">
    <property type="protein sequence ID" value="SUI58222.1"/>
    <property type="molecule type" value="Genomic_DNA"/>
</dbReference>
<evidence type="ECO:0000256" key="5">
    <source>
        <dbReference type="ARBA" id="ARBA00023163"/>
    </source>
</evidence>
<proteinExistence type="predicted"/>
<dbReference type="Pfam" id="PF02954">
    <property type="entry name" value="HTH_8"/>
    <property type="match status" value="1"/>
</dbReference>
<dbReference type="GO" id="GO:0006355">
    <property type="term" value="P:regulation of DNA-templated transcription"/>
    <property type="evidence" value="ECO:0007669"/>
    <property type="project" value="InterPro"/>
</dbReference>
<dbReference type="InterPro" id="IPR027417">
    <property type="entry name" value="P-loop_NTPase"/>
</dbReference>
<protein>
    <submittedName>
        <fullName evidence="8">Acetoin catabolism regulatory protein</fullName>
    </submittedName>
</protein>
<evidence type="ECO:0000256" key="6">
    <source>
        <dbReference type="SAM" id="MobiDB-lite"/>
    </source>
</evidence>
<dbReference type="InterPro" id="IPR029016">
    <property type="entry name" value="GAF-like_dom_sf"/>
</dbReference>
<dbReference type="SMART" id="SM00382">
    <property type="entry name" value="AAA"/>
    <property type="match status" value="1"/>
</dbReference>
<keyword evidence="2" id="KW-0067">ATP-binding</keyword>
<dbReference type="PRINTS" id="PR01590">
    <property type="entry name" value="HTHFIS"/>
</dbReference>
<dbReference type="Gene3D" id="1.10.8.60">
    <property type="match status" value="1"/>
</dbReference>
<accession>A0A379ZAB9</accession>
<dbReference type="GO" id="GO:0005524">
    <property type="term" value="F:ATP binding"/>
    <property type="evidence" value="ECO:0007669"/>
    <property type="project" value="UniProtKB-KW"/>
</dbReference>
<keyword evidence="4" id="KW-0238">DNA-binding</keyword>
<feature type="compositionally biased region" description="Low complexity" evidence="6">
    <location>
        <begin position="279"/>
        <end position="293"/>
    </location>
</feature>
<keyword evidence="9" id="KW-1185">Reference proteome</keyword>
<name>A0A379ZAB9_9GAMM</name>
<dbReference type="InterPro" id="IPR003018">
    <property type="entry name" value="GAF"/>
</dbReference>
<sequence>MTLKTHSQSWLSASWQRCQGAGLNPAAIPDELRLNTAALDERRQRYGRLLQAVEHSALPLFNQLMGRTQSRLILSDPQGFVLHHWGVSRYSQKLANIALDTGVNWMEQYKGTNAIAAALSERQCVSVIGEQHFIKSHRFMSCTASPLFSPDGELLGALDITSEQQIHTPKTAILVSSLAQQLELALLCRLPGAAVRLDLAPQQALLHSGWQGVLVLDLDGRVLGANPMARQLLKGINLGQIHQALSPQVLSRGSGRLQQGLVFRTQALELPQHTKPVVRASQSRESQSGESSAAFKEPRLEQAWQQARKVLARNIPLLILGETGVGKEQFVKQLHVQSPRHQQPFVAVNCAAIPAELVESELFGYQAGAFTGASRQGYVGKIRQAHQGSLFLDEIGEMPLAAQSRLLRVLQEREVVPIGSNQAHSVDIQVIAATHMDLPALVQQGAFRADLYYRLNGLQVTLPALRQRSDLRRLIHKLHQRYRVRPQSLCPVLEQQLLQYHWPGNLRELDNLMQVACLMAEEFPELNWQTLPESLQQTLGTAEEAMADLAPAPGNNLHSQMQTQIRDTWLACNGNVSEAARRLGISRNTLYRKLKALALK</sequence>
<evidence type="ECO:0000256" key="1">
    <source>
        <dbReference type="ARBA" id="ARBA00022741"/>
    </source>
</evidence>
<dbReference type="InterPro" id="IPR002078">
    <property type="entry name" value="Sigma_54_int"/>
</dbReference>